<evidence type="ECO:0000313" key="2">
    <source>
        <dbReference type="EMBL" id="GAX10799.1"/>
    </source>
</evidence>
<gene>
    <name evidence="2" type="ORF">FisN_1Hh340</name>
</gene>
<reference evidence="2 3" key="1">
    <citation type="journal article" date="2015" name="Plant Cell">
        <title>Oil accumulation by the oleaginous diatom Fistulifera solaris as revealed by the genome and transcriptome.</title>
        <authorList>
            <person name="Tanaka T."/>
            <person name="Maeda Y."/>
            <person name="Veluchamy A."/>
            <person name="Tanaka M."/>
            <person name="Abida H."/>
            <person name="Marechal E."/>
            <person name="Bowler C."/>
            <person name="Muto M."/>
            <person name="Sunaga Y."/>
            <person name="Tanaka M."/>
            <person name="Yoshino T."/>
            <person name="Taniguchi T."/>
            <person name="Fukuda Y."/>
            <person name="Nemoto M."/>
            <person name="Matsumoto M."/>
            <person name="Wong P.S."/>
            <person name="Aburatani S."/>
            <person name="Fujibuchi W."/>
        </authorList>
    </citation>
    <scope>NUCLEOTIDE SEQUENCE [LARGE SCALE GENOMIC DNA]</scope>
    <source>
        <strain evidence="2 3">JPCC DA0580</strain>
    </source>
</reference>
<sequence length="682" mass="75571">MKEGHTANASNHPNVRSLAQEITAWYLSQIDERAPHSENVRNFLRAPVIAVTDLILTNDEETDNPHTTATATATAASDNKSLSHSVPNPDWKQYLVKAGNEGIPLGNSDNYERFSKRTKARLEAFMLGVALAMPASSADDTGNDESKSKRENSSSGSNITRKGHDTSKQSPFSLIDGLASFRPFEKHQSNSLLRSISSSSSTMTRKRPQIPESDLVTRLELYLRCLYRVHSLKQECVVSAEPVRAVKARANAIVAAFIETVSTVRQQGPVLTSLLSCMTKEVLAVDILSEDLERVIRRIVSEYEHATSFASLAFLSSPEDAAEHKLTPLILDYLRYLRVNWQNAEASCELEEMLRNCMDPQMRKTFKTVEFRSIGHLLEVCQSFRSELQQIQIQPSRQFRSVVDTNGGEDTASTKDALRQAIRDLNREVITINGHVLPPATSYEQLSYLLSQTLNSQALTSTFVSNKPAHRKKSKKERRLHGDHVSDLSDSGNETNNSIGNESARSTSDGQGSTGYRSFRQSTIDYLAKRLVLAASRTGTGGDAFFVVKDLFGGEDVEVVPSSPANLLGESSRRRESIEIIVRLASIIIRCHGSFDVYPKALVGCCEPLIQVHTTTSERISLKESRAPGVARNDSKSDESDEEGENRAHMVVQELITDKSGWRTLSVRPALYEKIEVLTTPS</sequence>
<name>A0A1Z5JA10_FISSO</name>
<dbReference type="AlphaFoldDB" id="A0A1Z5JA10"/>
<dbReference type="EMBL" id="BDSP01000025">
    <property type="protein sequence ID" value="GAX10799.1"/>
    <property type="molecule type" value="Genomic_DNA"/>
</dbReference>
<dbReference type="InParanoid" id="A0A1Z5JA10"/>
<proteinExistence type="predicted"/>
<comment type="caution">
    <text evidence="2">The sequence shown here is derived from an EMBL/GenBank/DDBJ whole genome shotgun (WGS) entry which is preliminary data.</text>
</comment>
<protein>
    <submittedName>
        <fullName evidence="2">Uncharacterized protein</fullName>
    </submittedName>
</protein>
<accession>A0A1Z5JA10</accession>
<feature type="compositionally biased region" description="Basic residues" evidence="1">
    <location>
        <begin position="468"/>
        <end position="479"/>
    </location>
</feature>
<dbReference type="Proteomes" id="UP000198406">
    <property type="component" value="Unassembled WGS sequence"/>
</dbReference>
<organism evidence="2 3">
    <name type="scientific">Fistulifera solaris</name>
    <name type="common">Oleaginous diatom</name>
    <dbReference type="NCBI Taxonomy" id="1519565"/>
    <lineage>
        <taxon>Eukaryota</taxon>
        <taxon>Sar</taxon>
        <taxon>Stramenopiles</taxon>
        <taxon>Ochrophyta</taxon>
        <taxon>Bacillariophyta</taxon>
        <taxon>Bacillariophyceae</taxon>
        <taxon>Bacillariophycidae</taxon>
        <taxon>Naviculales</taxon>
        <taxon>Naviculaceae</taxon>
        <taxon>Fistulifera</taxon>
    </lineage>
</organism>
<evidence type="ECO:0000256" key="1">
    <source>
        <dbReference type="SAM" id="MobiDB-lite"/>
    </source>
</evidence>
<feature type="region of interest" description="Disordered" evidence="1">
    <location>
        <begin position="624"/>
        <end position="648"/>
    </location>
</feature>
<dbReference type="OrthoDB" id="41850at2759"/>
<feature type="region of interest" description="Disordered" evidence="1">
    <location>
        <begin position="135"/>
        <end position="171"/>
    </location>
</feature>
<keyword evidence="3" id="KW-1185">Reference proteome</keyword>
<feature type="region of interest" description="Disordered" evidence="1">
    <location>
        <begin position="464"/>
        <end position="516"/>
    </location>
</feature>
<evidence type="ECO:0000313" key="3">
    <source>
        <dbReference type="Proteomes" id="UP000198406"/>
    </source>
</evidence>
<feature type="compositionally biased region" description="Polar residues" evidence="1">
    <location>
        <begin position="488"/>
        <end position="516"/>
    </location>
</feature>